<dbReference type="GO" id="GO:0015036">
    <property type="term" value="F:disulfide oxidoreductase activity"/>
    <property type="evidence" value="ECO:0007669"/>
    <property type="project" value="UniProtKB-ARBA"/>
</dbReference>
<dbReference type="Proteomes" id="UP000214566">
    <property type="component" value="Unassembled WGS sequence"/>
</dbReference>
<dbReference type="AlphaFoldDB" id="A0A238D4E4"/>
<dbReference type="PANTHER" id="PTHR42852:SF13">
    <property type="entry name" value="PROTEIN DIPZ"/>
    <property type="match status" value="1"/>
</dbReference>
<dbReference type="CDD" id="cd02966">
    <property type="entry name" value="TlpA_like_family"/>
    <property type="match status" value="1"/>
</dbReference>
<evidence type="ECO:0000259" key="3">
    <source>
        <dbReference type="PROSITE" id="PS51352"/>
    </source>
</evidence>
<accession>A0A238D4E4</accession>
<keyword evidence="2" id="KW-0812">Transmembrane</keyword>
<feature type="transmembrane region" description="Helical" evidence="2">
    <location>
        <begin position="43"/>
        <end position="61"/>
    </location>
</feature>
<keyword evidence="5" id="KW-1185">Reference proteome</keyword>
<dbReference type="SUPFAM" id="SSF52833">
    <property type="entry name" value="Thioredoxin-like"/>
    <property type="match status" value="1"/>
</dbReference>
<dbReference type="InterPro" id="IPR017937">
    <property type="entry name" value="Thioredoxin_CS"/>
</dbReference>
<feature type="transmembrane region" description="Helical" evidence="2">
    <location>
        <begin position="111"/>
        <end position="129"/>
    </location>
</feature>
<dbReference type="EMBL" id="FLMQ01000055">
    <property type="protein sequence ID" value="SBP88079.1"/>
    <property type="molecule type" value="Genomic_DNA"/>
</dbReference>
<evidence type="ECO:0000256" key="1">
    <source>
        <dbReference type="ARBA" id="ARBA00023284"/>
    </source>
</evidence>
<dbReference type="InterPro" id="IPR050553">
    <property type="entry name" value="Thioredoxin_ResA/DsbE_sf"/>
</dbReference>
<keyword evidence="2" id="KW-1133">Transmembrane helix</keyword>
<reference evidence="4 5" key="1">
    <citation type="submission" date="2016-06" db="EMBL/GenBank/DDBJ databases">
        <authorList>
            <person name="Kjaerup R.B."/>
            <person name="Dalgaard T.S."/>
            <person name="Juul-Madsen H.R."/>
        </authorList>
    </citation>
    <scope>NUCLEOTIDE SEQUENCE [LARGE SCALE GENOMIC DNA]</scope>
    <source>
        <strain evidence="4 5">DSM 16361</strain>
    </source>
</reference>
<feature type="domain" description="Thioredoxin" evidence="3">
    <location>
        <begin position="130"/>
        <end position="267"/>
    </location>
</feature>
<dbReference type="PANTHER" id="PTHR42852">
    <property type="entry name" value="THIOL:DISULFIDE INTERCHANGE PROTEIN DSBE"/>
    <property type="match status" value="1"/>
</dbReference>
<dbReference type="GO" id="GO:0042158">
    <property type="term" value="P:lipoprotein biosynthetic process"/>
    <property type="evidence" value="ECO:0007669"/>
    <property type="project" value="InterPro"/>
</dbReference>
<gene>
    <name evidence="4" type="ORF">THIARS_60792</name>
</gene>
<evidence type="ECO:0000313" key="4">
    <source>
        <dbReference type="EMBL" id="SBP88079.1"/>
    </source>
</evidence>
<dbReference type="InterPro" id="IPR001640">
    <property type="entry name" value="Lgt"/>
</dbReference>
<dbReference type="PROSITE" id="PS00194">
    <property type="entry name" value="THIOREDOXIN_1"/>
    <property type="match status" value="1"/>
</dbReference>
<dbReference type="GO" id="GO:0008961">
    <property type="term" value="F:phosphatidylglycerol-prolipoprotein diacylglyceryl transferase activity"/>
    <property type="evidence" value="ECO:0007669"/>
    <property type="project" value="InterPro"/>
</dbReference>
<dbReference type="Pfam" id="PF00578">
    <property type="entry name" value="AhpC-TSA"/>
    <property type="match status" value="1"/>
</dbReference>
<protein>
    <submittedName>
        <fullName evidence="4">Putative Thioredoxin</fullName>
    </submittedName>
</protein>
<dbReference type="InterPro" id="IPR013766">
    <property type="entry name" value="Thioredoxin_domain"/>
</dbReference>
<feature type="transmembrane region" description="Helical" evidence="2">
    <location>
        <begin position="81"/>
        <end position="99"/>
    </location>
</feature>
<keyword evidence="1" id="KW-0676">Redox-active center</keyword>
<dbReference type="InterPro" id="IPR000866">
    <property type="entry name" value="AhpC/TSA"/>
</dbReference>
<dbReference type="GO" id="GO:0005886">
    <property type="term" value="C:plasma membrane"/>
    <property type="evidence" value="ECO:0007669"/>
    <property type="project" value="InterPro"/>
</dbReference>
<dbReference type="InterPro" id="IPR036249">
    <property type="entry name" value="Thioredoxin-like_sf"/>
</dbReference>
<dbReference type="Gene3D" id="3.40.30.10">
    <property type="entry name" value="Glutaredoxin"/>
    <property type="match status" value="1"/>
</dbReference>
<dbReference type="OrthoDB" id="9811352at2"/>
<dbReference type="Pfam" id="PF01790">
    <property type="entry name" value="LGT"/>
    <property type="match status" value="1"/>
</dbReference>
<keyword evidence="2" id="KW-0472">Membrane</keyword>
<dbReference type="PROSITE" id="PS51352">
    <property type="entry name" value="THIOREDOXIN_2"/>
    <property type="match status" value="1"/>
</dbReference>
<feature type="transmembrane region" description="Helical" evidence="2">
    <location>
        <begin position="12"/>
        <end position="31"/>
    </location>
</feature>
<evidence type="ECO:0000313" key="5">
    <source>
        <dbReference type="Proteomes" id="UP000214566"/>
    </source>
</evidence>
<proteinExistence type="predicted"/>
<organism evidence="4 5">
    <name type="scientific">Thiomonas delicata</name>
    <name type="common">Thiomonas cuprina</name>
    <dbReference type="NCBI Taxonomy" id="364030"/>
    <lineage>
        <taxon>Bacteria</taxon>
        <taxon>Pseudomonadati</taxon>
        <taxon>Pseudomonadota</taxon>
        <taxon>Betaproteobacteria</taxon>
        <taxon>Burkholderiales</taxon>
        <taxon>Thiomonas</taxon>
    </lineage>
</organism>
<sequence length="271" mass="29074">MDALRLGPLVLPWGPLVLALGYTVAMFAAGAARRAGRGDPEPALLPLLVLALVAARLAFVLQHLADYPTALSMLDIRDRGFDAWAGWLAGLLGVAFWAWRRPALRRSLPASAATGAAVVLATLGLLQLAQPPRPPLPAINLPRLGGGELALQSLRGRPVVLNLWATWCPPCRRELPMLAQAARREQGVRIVLVDEGEPAARVADFLRRENLAPPEVLLDAHNVLMAHYRAPGFPTTLFIAADGRVQRMHIGELSAATLAQGVAELRRSPAS</sequence>
<name>A0A238D4E4_THIDL</name>
<evidence type="ECO:0000256" key="2">
    <source>
        <dbReference type="SAM" id="Phobius"/>
    </source>
</evidence>
<dbReference type="RefSeq" id="WP_094160172.1">
    <property type="nucleotide sequence ID" value="NZ_LT592170.1"/>
</dbReference>
<dbReference type="GO" id="GO:0016209">
    <property type="term" value="F:antioxidant activity"/>
    <property type="evidence" value="ECO:0007669"/>
    <property type="project" value="InterPro"/>
</dbReference>